<dbReference type="Proteomes" id="UP000196320">
    <property type="component" value="Unassembled WGS sequence"/>
</dbReference>
<proteinExistence type="inferred from homology"/>
<evidence type="ECO:0000256" key="3">
    <source>
        <dbReference type="RuleBase" id="RU000524"/>
    </source>
</evidence>
<feature type="compositionally biased region" description="Low complexity" evidence="4">
    <location>
        <begin position="167"/>
        <end position="183"/>
    </location>
</feature>
<name>A0A1R4KH11_9MICO</name>
<sequence>MNETNVAVVGNVTADPELRYTQNGIPVANFTVASTERVFDREANAMKDGDTIFYRIAAWRELGEHVANSLAKGQQVLVYGKLKHKPYQTREGQTAYSLEIEPTAIGPSLQFGTTVFTKSAPRGQQATQPPAGVAQPVQAAAPALTAPVVATQPQAVPQQQYVPQAAPVPQGAPVPQAVPAGGVEAMSDDLF</sequence>
<dbReference type="EMBL" id="FUKO01000033">
    <property type="protein sequence ID" value="SJN43487.1"/>
    <property type="molecule type" value="Genomic_DNA"/>
</dbReference>
<organism evidence="5 6">
    <name type="scientific">Microbacterium esteraromaticum</name>
    <dbReference type="NCBI Taxonomy" id="57043"/>
    <lineage>
        <taxon>Bacteria</taxon>
        <taxon>Bacillati</taxon>
        <taxon>Actinomycetota</taxon>
        <taxon>Actinomycetes</taxon>
        <taxon>Micrococcales</taxon>
        <taxon>Microbacteriaceae</taxon>
        <taxon>Microbacterium</taxon>
    </lineage>
</organism>
<accession>A0A1R4KH11</accession>
<dbReference type="Pfam" id="PF00436">
    <property type="entry name" value="SSB"/>
    <property type="match status" value="1"/>
</dbReference>
<keyword evidence="6" id="KW-1185">Reference proteome</keyword>
<dbReference type="NCBIfam" id="TIGR00621">
    <property type="entry name" value="ssb"/>
    <property type="match status" value="1"/>
</dbReference>
<dbReference type="AlphaFoldDB" id="A0A1R4KH11"/>
<dbReference type="Gene3D" id="2.40.50.140">
    <property type="entry name" value="Nucleic acid-binding proteins"/>
    <property type="match status" value="1"/>
</dbReference>
<dbReference type="PANTHER" id="PTHR10302">
    <property type="entry name" value="SINGLE-STRANDED DNA-BINDING PROTEIN"/>
    <property type="match status" value="1"/>
</dbReference>
<evidence type="ECO:0000313" key="6">
    <source>
        <dbReference type="Proteomes" id="UP000196320"/>
    </source>
</evidence>
<dbReference type="InterPro" id="IPR000424">
    <property type="entry name" value="Primosome_PriB/ssb"/>
</dbReference>
<reference evidence="5 6" key="1">
    <citation type="submission" date="2017-02" db="EMBL/GenBank/DDBJ databases">
        <authorList>
            <person name="Peterson S.W."/>
        </authorList>
    </citation>
    <scope>NUCLEOTIDE SEQUENCE [LARGE SCALE GENOMIC DNA]</scope>
    <source>
        <strain evidence="5 6">B Mb 05.01</strain>
    </source>
</reference>
<comment type="caution">
    <text evidence="2">Lacks conserved residue(s) required for the propagation of feature annotation.</text>
</comment>
<dbReference type="SUPFAM" id="SSF50249">
    <property type="entry name" value="Nucleic acid-binding proteins"/>
    <property type="match status" value="1"/>
</dbReference>
<evidence type="ECO:0000256" key="2">
    <source>
        <dbReference type="HAMAP-Rule" id="MF_00984"/>
    </source>
</evidence>
<dbReference type="PROSITE" id="PS50935">
    <property type="entry name" value="SSB"/>
    <property type="match status" value="1"/>
</dbReference>
<dbReference type="GO" id="GO:0006260">
    <property type="term" value="P:DNA replication"/>
    <property type="evidence" value="ECO:0007669"/>
    <property type="project" value="InterPro"/>
</dbReference>
<dbReference type="HAMAP" id="MF_00984">
    <property type="entry name" value="SSB"/>
    <property type="match status" value="1"/>
</dbReference>
<evidence type="ECO:0000256" key="1">
    <source>
        <dbReference type="ARBA" id="ARBA00023125"/>
    </source>
</evidence>
<dbReference type="InterPro" id="IPR012340">
    <property type="entry name" value="NA-bd_OB-fold"/>
</dbReference>
<protein>
    <recommendedName>
        <fullName evidence="2 3">Single-stranded DNA-binding protein</fullName>
        <shortName evidence="2">SSB</shortName>
    </recommendedName>
</protein>
<evidence type="ECO:0000313" key="5">
    <source>
        <dbReference type="EMBL" id="SJN43487.1"/>
    </source>
</evidence>
<dbReference type="InterPro" id="IPR011344">
    <property type="entry name" value="ssDNA-bd"/>
</dbReference>
<dbReference type="GO" id="GO:0009295">
    <property type="term" value="C:nucleoid"/>
    <property type="evidence" value="ECO:0007669"/>
    <property type="project" value="TreeGrafter"/>
</dbReference>
<feature type="region of interest" description="Disordered" evidence="4">
    <location>
        <begin position="167"/>
        <end position="191"/>
    </location>
</feature>
<dbReference type="RefSeq" id="WP_179206790.1">
    <property type="nucleotide sequence ID" value="NZ_FUKO01000033.1"/>
</dbReference>
<dbReference type="PANTHER" id="PTHR10302:SF27">
    <property type="entry name" value="SINGLE-STRANDED DNA-BINDING PROTEIN"/>
    <property type="match status" value="1"/>
</dbReference>
<comment type="subunit">
    <text evidence="2">Homotetramer.</text>
</comment>
<keyword evidence="1 2" id="KW-0238">DNA-binding</keyword>
<gene>
    <name evidence="5" type="ORF">FM104_12690</name>
</gene>
<evidence type="ECO:0000256" key="4">
    <source>
        <dbReference type="SAM" id="MobiDB-lite"/>
    </source>
</evidence>
<dbReference type="CDD" id="cd04496">
    <property type="entry name" value="SSB_OBF"/>
    <property type="match status" value="1"/>
</dbReference>
<dbReference type="GO" id="GO:0003697">
    <property type="term" value="F:single-stranded DNA binding"/>
    <property type="evidence" value="ECO:0007669"/>
    <property type="project" value="UniProtKB-UniRule"/>
</dbReference>